<proteinExistence type="predicted"/>
<name>Q8IT55_DROME</name>
<sequence>MEWSEIAIRIDEFRFRFDKSYKCINRDAVIKSETLKNHIETLVGEYNNIVTLVNKYANRLTSEHNNKCLRVIKSLNTRLNNIRKRRHILIDVPESLSQLVEFNTDQFKELDESVQSSGAESDSDIETLEGSDRIEFKSEPIKISEMAQTLIEFIRLATSLIPEFDGKPENLQSFLDALGLLDSLKSTHETTAVSLIKTKLKGHVRNLISNEQTIAAIITQLSSAVKGESVEVISAKLLNLQQRNKTANQYTQEVEKLTKALEGAYISEGLSQSLANKYSTTTAVKAMTQNCSIDKVKLIMQAGTFTNMNDAISKFVNSCTEITGQSNTVLYYRRGANNYNRGARGYNRGRNINHNNYNRGSNNNNNNNYNNRGGRRGQNQGRGRGNYNHGNNNNSSVRIAQNTSEN</sequence>
<evidence type="ECO:0000313" key="2">
    <source>
        <dbReference type="EMBL" id="AAN34653.1"/>
    </source>
</evidence>
<organism evidence="2">
    <name type="scientific">Drosophila melanogaster</name>
    <name type="common">Fruit fly</name>
    <dbReference type="NCBI Taxonomy" id="7227"/>
    <lineage>
        <taxon>Eukaryota</taxon>
        <taxon>Metazoa</taxon>
        <taxon>Ecdysozoa</taxon>
        <taxon>Arthropoda</taxon>
        <taxon>Hexapoda</taxon>
        <taxon>Insecta</taxon>
        <taxon>Pterygota</taxon>
        <taxon>Neoptera</taxon>
        <taxon>Endopterygota</taxon>
        <taxon>Diptera</taxon>
        <taxon>Brachycera</taxon>
        <taxon>Muscomorpha</taxon>
        <taxon>Ephydroidea</taxon>
        <taxon>Drosophilidae</taxon>
        <taxon>Drosophila</taxon>
        <taxon>Sophophora</taxon>
    </lineage>
</organism>
<feature type="compositionally biased region" description="Polar residues" evidence="1">
    <location>
        <begin position="396"/>
        <end position="406"/>
    </location>
</feature>
<protein>
    <submittedName>
        <fullName evidence="2">Uncharacterized protein</fullName>
    </submittedName>
</protein>
<evidence type="ECO:0000256" key="1">
    <source>
        <dbReference type="SAM" id="MobiDB-lite"/>
    </source>
</evidence>
<dbReference type="FlyBase" id="FBgn0066077">
    <property type="gene designation" value="Stalker4\ORF1"/>
</dbReference>
<dbReference type="EMBL" id="AF541949">
    <property type="protein sequence ID" value="AAN34653.1"/>
    <property type="molecule type" value="Genomic_DNA"/>
</dbReference>
<feature type="compositionally biased region" description="Low complexity" evidence="1">
    <location>
        <begin position="339"/>
        <end position="395"/>
    </location>
</feature>
<evidence type="ECO:0000313" key="3">
    <source>
        <dbReference type="FlyBase" id="FBgn0066077"/>
    </source>
</evidence>
<gene>
    <name evidence="3" type="primary">ORF1</name>
</gene>
<dbReference type="AlphaFoldDB" id="Q8IT55"/>
<reference evidence="2" key="1">
    <citation type="journal article" date="2002" name="Genome Biol.">
        <title>The transposable elements of the Drosophila melanogaster euchromatin: a genomics perspective.</title>
        <authorList>
            <person name="Kaminker J.S."/>
            <person name="Bergman C.M."/>
            <person name="Kronmiller B."/>
            <person name="Carlson J."/>
            <person name="Svirskas R."/>
            <person name="Patel S."/>
            <person name="Frise E."/>
            <person name="Wheeler D.A."/>
            <person name="Lewis S.E."/>
            <person name="Rubin G.M."/>
            <person name="Ashburner M."/>
            <person name="Celniker S.E."/>
        </authorList>
    </citation>
    <scope>NUCLEOTIDE SEQUENCE</scope>
</reference>
<accession>Q8IT55</accession>
<feature type="region of interest" description="Disordered" evidence="1">
    <location>
        <begin position="339"/>
        <end position="406"/>
    </location>
</feature>